<proteinExistence type="predicted"/>
<protein>
    <submittedName>
        <fullName evidence="1">22 kDa protein</fullName>
    </submittedName>
</protein>
<sequence length="109" mass="12484">MAILQPCQHTPIKMKQNLEYIQTCAKVMSVSITPAKILKYIPLISMTSDRVVTHHVVLVTKVHKTQIYLNKYNTNFVLTNSLTTVLEDLTSQENQIFLKVDDTVYMVSQ</sequence>
<evidence type="ECO:0000313" key="1">
    <source>
        <dbReference type="EMBL" id="DBA06924.1"/>
    </source>
</evidence>
<name>A0A9N6YJZ6_9VIRU</name>
<reference evidence="1" key="1">
    <citation type="journal article" date="2023" name="bioRxiv">
        <title>Expanding the repertoire of the plant infecting ophioviruses.</title>
        <authorList>
            <person name="Debat H."/>
            <person name="Garcia M.L."/>
            <person name="Bejerman N."/>
        </authorList>
    </citation>
    <scope>NUCLEOTIDE SEQUENCE</scope>
</reference>
<dbReference type="EMBL" id="BK062702">
    <property type="protein sequence ID" value="DBA06924.1"/>
    <property type="molecule type" value="Genomic_RNA"/>
</dbReference>
<organism evidence="1">
    <name type="scientific">Lepidozia ophiovirus_pli</name>
    <dbReference type="NCBI Taxonomy" id="2983947"/>
    <lineage>
        <taxon>Viruses</taxon>
        <taxon>Riboviria</taxon>
        <taxon>Orthornavirae</taxon>
        <taxon>Negarnaviricota</taxon>
        <taxon>Haploviricotina</taxon>
        <taxon>Milneviricetes</taxon>
        <taxon>Naedrevirales</taxon>
        <taxon>Aspiviridae</taxon>
        <taxon>Ophiovirus</taxon>
    </lineage>
</organism>
<accession>A0A9N6YJZ6</accession>